<evidence type="ECO:0000313" key="1">
    <source>
        <dbReference type="EMBL" id="EHI61155.1"/>
    </source>
</evidence>
<dbReference type="SUPFAM" id="SSF55874">
    <property type="entry name" value="ATPase domain of HSP90 chaperone/DNA topoisomerase II/histidine kinase"/>
    <property type="match status" value="1"/>
</dbReference>
<evidence type="ECO:0000313" key="2">
    <source>
        <dbReference type="Proteomes" id="UP000005384"/>
    </source>
</evidence>
<dbReference type="RefSeq" id="WP_006778756.1">
    <property type="nucleotide sequence ID" value="NZ_CP040506.1"/>
</dbReference>
<keyword evidence="2" id="KW-1185">Reference proteome</keyword>
<reference evidence="1 2" key="1">
    <citation type="submission" date="2011-08" db="EMBL/GenBank/DDBJ databases">
        <title>The Genome Sequence of Clostridium hathewayi WAL-18680.</title>
        <authorList>
            <consortium name="The Broad Institute Genome Sequencing Platform"/>
            <person name="Earl A."/>
            <person name="Ward D."/>
            <person name="Feldgarden M."/>
            <person name="Gevers D."/>
            <person name="Finegold S.M."/>
            <person name="Summanen P.H."/>
            <person name="Molitoris D.R."/>
            <person name="Song M."/>
            <person name="Daigneault M."/>
            <person name="Allen-Vercoe E."/>
            <person name="Young S.K."/>
            <person name="Zeng Q."/>
            <person name="Gargeya S."/>
            <person name="Fitzgerald M."/>
            <person name="Haas B."/>
            <person name="Abouelleil A."/>
            <person name="Alvarado L."/>
            <person name="Arachchi H.M."/>
            <person name="Berlin A."/>
            <person name="Brown A."/>
            <person name="Chapman S.B."/>
            <person name="Chen Z."/>
            <person name="Dunbar C."/>
            <person name="Freedman E."/>
            <person name="Gearin G."/>
            <person name="Gellesch M."/>
            <person name="Goldberg J."/>
            <person name="Griggs A."/>
            <person name="Gujja S."/>
            <person name="Heiman D."/>
            <person name="Howarth C."/>
            <person name="Larson L."/>
            <person name="Lui A."/>
            <person name="MacDonald P.J.P."/>
            <person name="Montmayeur A."/>
            <person name="Murphy C."/>
            <person name="Neiman D."/>
            <person name="Pearson M."/>
            <person name="Priest M."/>
            <person name="Roberts A."/>
            <person name="Saif S."/>
            <person name="Shea T."/>
            <person name="Shenoy N."/>
            <person name="Sisk P."/>
            <person name="Stolte C."/>
            <person name="Sykes S."/>
            <person name="Wortman J."/>
            <person name="Nusbaum C."/>
            <person name="Birren B."/>
        </authorList>
    </citation>
    <scope>NUCLEOTIDE SEQUENCE [LARGE SCALE GENOMIC DNA]</scope>
    <source>
        <strain evidence="1 2">WAL-18680</strain>
    </source>
</reference>
<comment type="caution">
    <text evidence="1">The sequence shown here is derived from an EMBL/GenBank/DDBJ whole genome shotgun (WGS) entry which is preliminary data.</text>
</comment>
<dbReference type="Gene3D" id="3.30.565.10">
    <property type="entry name" value="Histidine kinase-like ATPase, C-terminal domain"/>
    <property type="match status" value="1"/>
</dbReference>
<gene>
    <name evidence="1" type="ORF">HMPREF9473_00770</name>
</gene>
<dbReference type="Proteomes" id="UP000005384">
    <property type="component" value="Unassembled WGS sequence"/>
</dbReference>
<name>G5IBJ2_9FIRM</name>
<proteinExistence type="predicted"/>
<dbReference type="PATRIC" id="fig|742737.3.peg.766"/>
<dbReference type="HOGENOM" id="CLU_965668_0_0_9"/>
<protein>
    <submittedName>
        <fullName evidence="1">Uncharacterized protein</fullName>
    </submittedName>
</protein>
<dbReference type="AlphaFoldDB" id="G5IBJ2"/>
<dbReference type="EMBL" id="ADLN01000006">
    <property type="protein sequence ID" value="EHI61155.1"/>
    <property type="molecule type" value="Genomic_DNA"/>
</dbReference>
<sequence>MSRRRTITISPDMSIEVAEDYILREMQSIRLEDAVTLDMSRIRTVDIQNIPFLIILSYLSFKKTNQFIRLVNVTKELQNDLRRIGFWNLKYVSHREYLDRLGDKGSGGGSTVLPITVVENDAQLSDLFIRLRQEQAGDLTLELRGKLGRILNMLGENCLEHSGMKREESFYAFMEESEEEVVMIVLDMGEGFYHSLSKKYRTISSDKEAVSRVLEENISCRENGGGSGYFTIKQIINQYAGRIMIRSGDAIVHYRAGAIEHTEETVEKMMGCCVLVELRKDGKRMELW</sequence>
<organism evidence="1 2">
    <name type="scientific">Hungatella hathewayi WAL-18680</name>
    <dbReference type="NCBI Taxonomy" id="742737"/>
    <lineage>
        <taxon>Bacteria</taxon>
        <taxon>Bacillati</taxon>
        <taxon>Bacillota</taxon>
        <taxon>Clostridia</taxon>
        <taxon>Lachnospirales</taxon>
        <taxon>Lachnospiraceae</taxon>
        <taxon>Hungatella</taxon>
    </lineage>
</organism>
<dbReference type="InterPro" id="IPR036890">
    <property type="entry name" value="HATPase_C_sf"/>
</dbReference>
<accession>G5IBJ2</accession>